<dbReference type="Proteomes" id="UP000028990">
    <property type="component" value="Unassembled WGS sequence"/>
</dbReference>
<sequence>MGNRPGWSGSVREQGLRGFISKVTPSGCPHSPHWACHGALDVNSVPLSPAKALTASGLGSSRNRGRRPRGGAAARHTLAKGTPEILASPFHSSVLRFKTAFPSQTIVDRLLDEDRSAEEQDWISKGDRRGRRYRLDEVRGNE</sequence>
<organism evidence="2 3">
    <name type="scientific">Fukomys damarensis</name>
    <name type="common">Damaraland mole rat</name>
    <name type="synonym">Cryptomys damarensis</name>
    <dbReference type="NCBI Taxonomy" id="885580"/>
    <lineage>
        <taxon>Eukaryota</taxon>
        <taxon>Metazoa</taxon>
        <taxon>Chordata</taxon>
        <taxon>Craniata</taxon>
        <taxon>Vertebrata</taxon>
        <taxon>Euteleostomi</taxon>
        <taxon>Mammalia</taxon>
        <taxon>Eutheria</taxon>
        <taxon>Euarchontoglires</taxon>
        <taxon>Glires</taxon>
        <taxon>Rodentia</taxon>
        <taxon>Hystricomorpha</taxon>
        <taxon>Bathyergidae</taxon>
        <taxon>Fukomys</taxon>
    </lineage>
</organism>
<dbReference type="EMBL" id="KN124443">
    <property type="protein sequence ID" value="KFO21195.1"/>
    <property type="molecule type" value="Genomic_DNA"/>
</dbReference>
<dbReference type="AlphaFoldDB" id="A0A091CUC6"/>
<feature type="region of interest" description="Disordered" evidence="1">
    <location>
        <begin position="53"/>
        <end position="75"/>
    </location>
</feature>
<protein>
    <submittedName>
        <fullName evidence="2">Uncharacterized protein</fullName>
    </submittedName>
</protein>
<keyword evidence="3" id="KW-1185">Reference proteome</keyword>
<gene>
    <name evidence="2" type="ORF">H920_17413</name>
</gene>
<proteinExistence type="predicted"/>
<evidence type="ECO:0000256" key="1">
    <source>
        <dbReference type="SAM" id="MobiDB-lite"/>
    </source>
</evidence>
<name>A0A091CUC6_FUKDA</name>
<reference evidence="2 3" key="1">
    <citation type="submission" date="2013-11" db="EMBL/GenBank/DDBJ databases">
        <title>The Damaraland mole rat (Fukomys damarensis) genome and evolution of African mole rats.</title>
        <authorList>
            <person name="Gladyshev V.N."/>
            <person name="Fang X."/>
        </authorList>
    </citation>
    <scope>NUCLEOTIDE SEQUENCE [LARGE SCALE GENOMIC DNA]</scope>
    <source>
        <tissue evidence="2">Liver</tissue>
    </source>
</reference>
<accession>A0A091CUC6</accession>
<evidence type="ECO:0000313" key="3">
    <source>
        <dbReference type="Proteomes" id="UP000028990"/>
    </source>
</evidence>
<evidence type="ECO:0000313" key="2">
    <source>
        <dbReference type="EMBL" id="KFO21195.1"/>
    </source>
</evidence>